<sequence>MTHKLSSIQYADKIVVMDQGDIVEEGTHSELIDRQGLYHELWQLQQQTQSWGMGAGCE</sequence>
<protein>
    <submittedName>
        <fullName evidence="1">Uncharacterized protein</fullName>
    </submittedName>
</protein>
<evidence type="ECO:0000313" key="1">
    <source>
        <dbReference type="EMBL" id="CDH19140.1"/>
    </source>
</evidence>
<comment type="caution">
    <text evidence="1">The sequence shown here is derived from an EMBL/GenBank/DDBJ whole genome shotgun (WGS) entry which is preliminary data.</text>
</comment>
<name>A0A077P424_XENBV</name>
<dbReference type="Gene3D" id="3.40.50.300">
    <property type="entry name" value="P-loop containing nucleotide triphosphate hydrolases"/>
    <property type="match status" value="1"/>
</dbReference>
<dbReference type="InterPro" id="IPR027417">
    <property type="entry name" value="P-loop_NTPase"/>
</dbReference>
<dbReference type="InterPro" id="IPR039421">
    <property type="entry name" value="Type_1_exporter"/>
</dbReference>
<dbReference type="GO" id="GO:0015421">
    <property type="term" value="F:ABC-type oligopeptide transporter activity"/>
    <property type="evidence" value="ECO:0007669"/>
    <property type="project" value="TreeGrafter"/>
</dbReference>
<dbReference type="EMBL" id="CBSY010000098">
    <property type="protein sequence ID" value="CDH19140.1"/>
    <property type="molecule type" value="Genomic_DNA"/>
</dbReference>
<reference evidence="1" key="1">
    <citation type="submission" date="2013-07" db="EMBL/GenBank/DDBJ databases">
        <title>Sub-species coevolution in mutualistic symbiosis.</title>
        <authorList>
            <person name="Murfin K."/>
            <person name="Klassen J."/>
            <person name="Lee M."/>
            <person name="Forst S."/>
            <person name="Stock P."/>
            <person name="Goodrich-Blair H."/>
        </authorList>
    </citation>
    <scope>NUCLEOTIDE SEQUENCE [LARGE SCALE GENOMIC DNA]</scope>
    <source>
        <strain evidence="1">Kraussei Quebec</strain>
    </source>
</reference>
<dbReference type="Proteomes" id="UP000028500">
    <property type="component" value="Unassembled WGS sequence"/>
</dbReference>
<evidence type="ECO:0000313" key="2">
    <source>
        <dbReference type="Proteomes" id="UP000028500"/>
    </source>
</evidence>
<gene>
    <name evidence="1" type="ORF">XBKQ1_1870001</name>
</gene>
<dbReference type="RefSeq" id="WP_155271229.1">
    <property type="nucleotide sequence ID" value="NZ_CAWLZI010000176.1"/>
</dbReference>
<dbReference type="OrthoDB" id="9806127at2"/>
<accession>A0A077P424</accession>
<dbReference type="PANTHER" id="PTHR43394:SF1">
    <property type="entry name" value="ATP-BINDING CASSETTE SUB-FAMILY B MEMBER 10, MITOCHONDRIAL"/>
    <property type="match status" value="1"/>
</dbReference>
<dbReference type="AlphaFoldDB" id="A0A077P424"/>
<keyword evidence="2" id="KW-1185">Reference proteome</keyword>
<dbReference type="PANTHER" id="PTHR43394">
    <property type="entry name" value="ATP-DEPENDENT PERMEASE MDL1, MITOCHONDRIAL"/>
    <property type="match status" value="1"/>
</dbReference>
<organism evidence="1 2">
    <name type="scientific">Xenorhabdus bovienii str. kraussei Quebec</name>
    <dbReference type="NCBI Taxonomy" id="1398203"/>
    <lineage>
        <taxon>Bacteria</taxon>
        <taxon>Pseudomonadati</taxon>
        <taxon>Pseudomonadota</taxon>
        <taxon>Gammaproteobacteria</taxon>
        <taxon>Enterobacterales</taxon>
        <taxon>Morganellaceae</taxon>
        <taxon>Xenorhabdus</taxon>
    </lineage>
</organism>
<dbReference type="SUPFAM" id="SSF52540">
    <property type="entry name" value="P-loop containing nucleoside triphosphate hydrolases"/>
    <property type="match status" value="1"/>
</dbReference>
<proteinExistence type="predicted"/>
<dbReference type="HOGENOM" id="CLU_000604_61_13_6"/>